<evidence type="ECO:0000313" key="4">
    <source>
        <dbReference type="EnsemblMetazoa" id="CJA07898.1"/>
    </source>
</evidence>
<keyword evidence="1" id="KW-0812">Transmembrane</keyword>
<dbReference type="PANTHER" id="PTHR13351:SF1">
    <property type="entry name" value="RENIN RECEPTOR"/>
    <property type="match status" value="1"/>
</dbReference>
<dbReference type="Pfam" id="PF07850">
    <property type="entry name" value="Renin_r"/>
    <property type="match status" value="1"/>
</dbReference>
<dbReference type="PANTHER" id="PTHR13351">
    <property type="entry name" value="RENIN RECEPTOR"/>
    <property type="match status" value="1"/>
</dbReference>
<dbReference type="OMA" id="QMDNNAD"/>
<keyword evidence="1" id="KW-0472">Membrane</keyword>
<accession>A0A8R1DP02</accession>
<dbReference type="GO" id="GO:0051453">
    <property type="term" value="P:regulation of intracellular pH"/>
    <property type="evidence" value="ECO:0007669"/>
    <property type="project" value="EnsemblMetazoa"/>
</dbReference>
<dbReference type="AlphaFoldDB" id="A0A8R1DP02"/>
<dbReference type="GO" id="GO:0030177">
    <property type="term" value="P:positive regulation of Wnt signaling pathway"/>
    <property type="evidence" value="ECO:0007669"/>
    <property type="project" value="TreeGrafter"/>
</dbReference>
<evidence type="ECO:0000313" key="5">
    <source>
        <dbReference type="Proteomes" id="UP000005237"/>
    </source>
</evidence>
<reference evidence="5" key="1">
    <citation type="submission" date="2010-08" db="EMBL/GenBank/DDBJ databases">
        <authorList>
            <consortium name="Caenorhabditis japonica Sequencing Consortium"/>
            <person name="Wilson R.K."/>
        </authorList>
    </citation>
    <scope>NUCLEOTIDE SEQUENCE [LARGE SCALE GENOMIC DNA]</scope>
    <source>
        <strain evidence="5">DF5081</strain>
    </source>
</reference>
<dbReference type="GO" id="GO:0016324">
    <property type="term" value="C:apical plasma membrane"/>
    <property type="evidence" value="ECO:0007669"/>
    <property type="project" value="EnsemblMetazoa"/>
</dbReference>
<dbReference type="GO" id="GO:0038023">
    <property type="term" value="F:signaling receptor activity"/>
    <property type="evidence" value="ECO:0007669"/>
    <property type="project" value="InterPro"/>
</dbReference>
<dbReference type="EnsemblMetazoa" id="CJA07898.1">
    <property type="protein sequence ID" value="CJA07898.1"/>
    <property type="gene ID" value="WBGene00127102"/>
</dbReference>
<dbReference type="InterPro" id="IPR056780">
    <property type="entry name" value="Renin_r_C"/>
</dbReference>
<dbReference type="Proteomes" id="UP000005237">
    <property type="component" value="Unassembled WGS sequence"/>
</dbReference>
<feature type="domain" description="Renin receptor-like C-terminal transmembrane spanning segment" evidence="3">
    <location>
        <begin position="258"/>
        <end position="322"/>
    </location>
</feature>
<feature type="signal peptide" evidence="2">
    <location>
        <begin position="1"/>
        <end position="16"/>
    </location>
</feature>
<dbReference type="GO" id="GO:0002119">
    <property type="term" value="P:nematode larval development"/>
    <property type="evidence" value="ECO:0007669"/>
    <property type="project" value="EnsemblMetazoa"/>
</dbReference>
<evidence type="ECO:0000259" key="3">
    <source>
        <dbReference type="Pfam" id="PF07850"/>
    </source>
</evidence>
<dbReference type="GO" id="GO:0009897">
    <property type="term" value="C:external side of plasma membrane"/>
    <property type="evidence" value="ECO:0007669"/>
    <property type="project" value="TreeGrafter"/>
</dbReference>
<organism evidence="4 5">
    <name type="scientific">Caenorhabditis japonica</name>
    <dbReference type="NCBI Taxonomy" id="281687"/>
    <lineage>
        <taxon>Eukaryota</taxon>
        <taxon>Metazoa</taxon>
        <taxon>Ecdysozoa</taxon>
        <taxon>Nematoda</taxon>
        <taxon>Chromadorea</taxon>
        <taxon>Rhabditida</taxon>
        <taxon>Rhabditina</taxon>
        <taxon>Rhabditomorpha</taxon>
        <taxon>Rhabditoidea</taxon>
        <taxon>Rhabditidae</taxon>
        <taxon>Peloderinae</taxon>
        <taxon>Caenorhabditis</taxon>
    </lineage>
</organism>
<evidence type="ECO:0000256" key="1">
    <source>
        <dbReference type="SAM" id="Phobius"/>
    </source>
</evidence>
<keyword evidence="1" id="KW-1133">Transmembrane helix</keyword>
<sequence>MKFVVLLAAFFATCTGSSLEILAAPASLKFPDSSATIKTTQISTLNENILGLSARKVEGFNVDVDLFSRPRALAVISVIGADKLDLGKTYTTKSDGVNTVGIDQDMALVFGSDRENVQVTVGGITGSQLALAAKQETVDSSIINTKRTTLVRELEAVYQLTAAIKAAGVKAGNNADIFRVTITGLVGITDDAQKEEAIADIKTAVEALTDAIKNAYGGQAVVELLSFDSESGNVEDVREVPVHNIKKRDVASDWITALKTARKGYQVTVPVSQDYPAIFAIFLGLVVILVVALIYIVVGMASIDPEKDSIIYRMTTTRMKKD</sequence>
<name>A0A8R1DP02_CAEJA</name>
<keyword evidence="5" id="KW-1185">Reference proteome</keyword>
<evidence type="ECO:0000256" key="2">
    <source>
        <dbReference type="SAM" id="SignalP"/>
    </source>
</evidence>
<dbReference type="InterPro" id="IPR012493">
    <property type="entry name" value="Renin_rcpt"/>
</dbReference>
<reference evidence="4" key="2">
    <citation type="submission" date="2022-06" db="UniProtKB">
        <authorList>
            <consortium name="EnsemblMetazoa"/>
        </authorList>
    </citation>
    <scope>IDENTIFICATION</scope>
    <source>
        <strain evidence="4">DF5081</strain>
    </source>
</reference>
<protein>
    <recommendedName>
        <fullName evidence="3">Renin receptor-like C-terminal transmembrane spanning segment domain-containing protein</fullName>
    </recommendedName>
</protein>
<proteinExistence type="predicted"/>
<feature type="transmembrane region" description="Helical" evidence="1">
    <location>
        <begin position="275"/>
        <end position="298"/>
    </location>
</feature>
<keyword evidence="2" id="KW-0732">Signal</keyword>
<feature type="chain" id="PRO_5035893357" description="Renin receptor-like C-terminal transmembrane spanning segment domain-containing protein" evidence="2">
    <location>
        <begin position="17"/>
        <end position="322"/>
    </location>
</feature>